<keyword evidence="2" id="KW-0813">Transport</keyword>
<keyword evidence="5" id="KW-0547">Nucleotide-binding</keyword>
<dbReference type="InterPro" id="IPR036640">
    <property type="entry name" value="ABC1_TM_sf"/>
</dbReference>
<dbReference type="GO" id="GO:0005524">
    <property type="term" value="F:ATP binding"/>
    <property type="evidence" value="ECO:0007669"/>
    <property type="project" value="UniProtKB-KW"/>
</dbReference>
<dbReference type="SUPFAM" id="SSF52540">
    <property type="entry name" value="P-loop containing nucleoside triphosphate hydrolases"/>
    <property type="match status" value="1"/>
</dbReference>
<keyword evidence="3" id="KW-1003">Cell membrane</keyword>
<feature type="transmembrane region" description="Helical" evidence="9">
    <location>
        <begin position="21"/>
        <end position="52"/>
    </location>
</feature>
<dbReference type="PROSITE" id="PS00211">
    <property type="entry name" value="ABC_TRANSPORTER_1"/>
    <property type="match status" value="1"/>
</dbReference>
<feature type="transmembrane region" description="Helical" evidence="9">
    <location>
        <begin position="168"/>
        <end position="188"/>
    </location>
</feature>
<comment type="subcellular location">
    <subcellularLocation>
        <location evidence="1">Cell membrane</location>
        <topology evidence="1">Multi-pass membrane protein</topology>
    </subcellularLocation>
</comment>
<accession>A0A3D8I729</accession>
<dbReference type="InterPro" id="IPR003593">
    <property type="entry name" value="AAA+_ATPase"/>
</dbReference>
<keyword evidence="4 9" id="KW-0812">Transmembrane</keyword>
<evidence type="ECO:0000256" key="2">
    <source>
        <dbReference type="ARBA" id="ARBA00022448"/>
    </source>
</evidence>
<dbReference type="Pfam" id="PF00005">
    <property type="entry name" value="ABC_tran"/>
    <property type="match status" value="1"/>
</dbReference>
<dbReference type="RefSeq" id="WP_104699391.1">
    <property type="nucleotide sequence ID" value="NZ_FZPP01000005.1"/>
</dbReference>
<feature type="transmembrane region" description="Helical" evidence="9">
    <location>
        <begin position="144"/>
        <end position="162"/>
    </location>
</feature>
<keyword evidence="8 9" id="KW-0472">Membrane</keyword>
<name>A0A3D8I729_9HELI</name>
<dbReference type="OrthoDB" id="9772049at2"/>
<protein>
    <submittedName>
        <fullName evidence="12">ABC transporter ATP-binding protein</fullName>
    </submittedName>
</protein>
<evidence type="ECO:0000256" key="1">
    <source>
        <dbReference type="ARBA" id="ARBA00004651"/>
    </source>
</evidence>
<reference evidence="12 13" key="1">
    <citation type="submission" date="2018-04" db="EMBL/GenBank/DDBJ databases">
        <title>Novel Campyloabacter and Helicobacter Species and Strains.</title>
        <authorList>
            <person name="Mannion A.J."/>
            <person name="Shen Z."/>
            <person name="Fox J.G."/>
        </authorList>
    </citation>
    <scope>NUCLEOTIDE SEQUENCE [LARGE SCALE GENOMIC DNA]</scope>
    <source>
        <strain evidence="12 13">MIT 98-6070</strain>
    </source>
</reference>
<dbReference type="Gene3D" id="3.40.50.300">
    <property type="entry name" value="P-loop containing nucleotide triphosphate hydrolases"/>
    <property type="match status" value="1"/>
</dbReference>
<dbReference type="FunFam" id="3.40.50.300:FF:000221">
    <property type="entry name" value="Multidrug ABC transporter ATP-binding protein"/>
    <property type="match status" value="1"/>
</dbReference>
<dbReference type="InterPro" id="IPR027417">
    <property type="entry name" value="P-loop_NTPase"/>
</dbReference>
<organism evidence="12 13">
    <name type="scientific">Helicobacter marmotae</name>
    <dbReference type="NCBI Taxonomy" id="152490"/>
    <lineage>
        <taxon>Bacteria</taxon>
        <taxon>Pseudomonadati</taxon>
        <taxon>Campylobacterota</taxon>
        <taxon>Epsilonproteobacteria</taxon>
        <taxon>Campylobacterales</taxon>
        <taxon>Helicobacteraceae</taxon>
        <taxon>Helicobacter</taxon>
    </lineage>
</organism>
<feature type="domain" description="ABC transmembrane type-1" evidence="11">
    <location>
        <begin position="23"/>
        <end position="316"/>
    </location>
</feature>
<dbReference type="PANTHER" id="PTHR24221">
    <property type="entry name" value="ATP-BINDING CASSETTE SUB-FAMILY B"/>
    <property type="match status" value="1"/>
</dbReference>
<evidence type="ECO:0000313" key="13">
    <source>
        <dbReference type="Proteomes" id="UP000256599"/>
    </source>
</evidence>
<dbReference type="PANTHER" id="PTHR24221:SF654">
    <property type="entry name" value="ATP-BINDING CASSETTE SUB-FAMILY B MEMBER 6"/>
    <property type="match status" value="1"/>
</dbReference>
<keyword evidence="7 9" id="KW-1133">Transmembrane helix</keyword>
<gene>
    <name evidence="12" type="ORF">CQA63_00170</name>
</gene>
<dbReference type="AlphaFoldDB" id="A0A3D8I729"/>
<feature type="transmembrane region" description="Helical" evidence="9">
    <location>
        <begin position="64"/>
        <end position="89"/>
    </location>
</feature>
<dbReference type="SMART" id="SM00382">
    <property type="entry name" value="AAA"/>
    <property type="match status" value="1"/>
</dbReference>
<dbReference type="InterPro" id="IPR011527">
    <property type="entry name" value="ABC1_TM_dom"/>
</dbReference>
<dbReference type="InterPro" id="IPR017871">
    <property type="entry name" value="ABC_transporter-like_CS"/>
</dbReference>
<sequence length="597" mass="66667">MTSHKRGIARLLELSKQKATMLILAGIFSGLSAILQFVPYFASYLIVCEFVINAHDLSAVDRDYVLLCGLSAILAVVASMVFVGVSFTLSHFAAYRILYNIRLALLGHLSSLPLGYFTATTKGEIHKNVQENVEKIENFIAHKIPEFLMTLIGAIAIFAVFIWADWRFGCICIGVYIFALFVQFSIYTKGSMKEEIKRFFSHQEQMNARSIEFVDGMSLFKLFNKSAFSFANLASSIYAYRDYTLSFAYKCMPTFAVFNLLINCFIFFILPLSAFLVAEEPLDIMLVLTIVFFVMMSNGLIAPLLKIMNLSSEVMQINEGVARIDTIFAQKPLKIAANPIAPKHFDITFEHVSFEYENGREVLSDVSFSLKEGEHLVIVGESGSGKSTLLTLLARFYDVKSGRILIGGVDIRNMSEEGLLGCLSLVFQDSFLFMDTLRENIKAGCKEASDEQILQAARLAQADEIVQKYSLDCPIGERLGSDGVKLSGGEAQRINIARALLKDSPILLLDEITSSLDTYNENAINKALKALITSSKKSIIMVAHKLGSVKYAHKVALMDKGRLLAFGTHRELLESCSEYKHLWELHTRAQSWSIENK</sequence>
<evidence type="ECO:0000259" key="11">
    <source>
        <dbReference type="PROSITE" id="PS50929"/>
    </source>
</evidence>
<feature type="transmembrane region" description="Helical" evidence="9">
    <location>
        <begin position="255"/>
        <end position="278"/>
    </location>
</feature>
<evidence type="ECO:0000259" key="10">
    <source>
        <dbReference type="PROSITE" id="PS50893"/>
    </source>
</evidence>
<feature type="domain" description="ABC transporter" evidence="10">
    <location>
        <begin position="347"/>
        <end position="585"/>
    </location>
</feature>
<keyword evidence="6 12" id="KW-0067">ATP-binding</keyword>
<evidence type="ECO:0000256" key="4">
    <source>
        <dbReference type="ARBA" id="ARBA00022692"/>
    </source>
</evidence>
<evidence type="ECO:0000313" key="12">
    <source>
        <dbReference type="EMBL" id="RDU60963.1"/>
    </source>
</evidence>
<dbReference type="InterPro" id="IPR003439">
    <property type="entry name" value="ABC_transporter-like_ATP-bd"/>
</dbReference>
<dbReference type="Gene3D" id="1.20.1560.10">
    <property type="entry name" value="ABC transporter type 1, transmembrane domain"/>
    <property type="match status" value="1"/>
</dbReference>
<dbReference type="EMBL" id="NXLR01000001">
    <property type="protein sequence ID" value="RDU60963.1"/>
    <property type="molecule type" value="Genomic_DNA"/>
</dbReference>
<evidence type="ECO:0000256" key="7">
    <source>
        <dbReference type="ARBA" id="ARBA00022989"/>
    </source>
</evidence>
<evidence type="ECO:0000256" key="6">
    <source>
        <dbReference type="ARBA" id="ARBA00022840"/>
    </source>
</evidence>
<comment type="caution">
    <text evidence="12">The sequence shown here is derived from an EMBL/GenBank/DDBJ whole genome shotgun (WGS) entry which is preliminary data.</text>
</comment>
<dbReference type="CDD" id="cd07346">
    <property type="entry name" value="ABC_6TM_exporters"/>
    <property type="match status" value="1"/>
</dbReference>
<dbReference type="PROSITE" id="PS50893">
    <property type="entry name" value="ABC_TRANSPORTER_2"/>
    <property type="match status" value="1"/>
</dbReference>
<dbReference type="GO" id="GO:0016887">
    <property type="term" value="F:ATP hydrolysis activity"/>
    <property type="evidence" value="ECO:0007669"/>
    <property type="project" value="InterPro"/>
</dbReference>
<evidence type="ECO:0000256" key="9">
    <source>
        <dbReference type="SAM" id="Phobius"/>
    </source>
</evidence>
<dbReference type="GO" id="GO:0005886">
    <property type="term" value="C:plasma membrane"/>
    <property type="evidence" value="ECO:0007669"/>
    <property type="project" value="UniProtKB-SubCell"/>
</dbReference>
<keyword evidence="13" id="KW-1185">Reference proteome</keyword>
<feature type="transmembrane region" description="Helical" evidence="9">
    <location>
        <begin position="284"/>
        <end position="305"/>
    </location>
</feature>
<evidence type="ECO:0000256" key="3">
    <source>
        <dbReference type="ARBA" id="ARBA00022475"/>
    </source>
</evidence>
<dbReference type="SUPFAM" id="SSF90123">
    <property type="entry name" value="ABC transporter transmembrane region"/>
    <property type="match status" value="1"/>
</dbReference>
<dbReference type="PROSITE" id="PS50929">
    <property type="entry name" value="ABC_TM1F"/>
    <property type="match status" value="1"/>
</dbReference>
<dbReference type="Proteomes" id="UP000256599">
    <property type="component" value="Unassembled WGS sequence"/>
</dbReference>
<dbReference type="InterPro" id="IPR039421">
    <property type="entry name" value="Type_1_exporter"/>
</dbReference>
<evidence type="ECO:0000256" key="5">
    <source>
        <dbReference type="ARBA" id="ARBA00022741"/>
    </source>
</evidence>
<proteinExistence type="predicted"/>
<evidence type="ECO:0000256" key="8">
    <source>
        <dbReference type="ARBA" id="ARBA00023136"/>
    </source>
</evidence>
<dbReference type="Pfam" id="PF00664">
    <property type="entry name" value="ABC_membrane"/>
    <property type="match status" value="1"/>
</dbReference>
<dbReference type="GO" id="GO:0140359">
    <property type="term" value="F:ABC-type transporter activity"/>
    <property type="evidence" value="ECO:0007669"/>
    <property type="project" value="InterPro"/>
</dbReference>